<reference evidence="1" key="1">
    <citation type="submission" date="2023-04" db="EMBL/GenBank/DDBJ databases">
        <title>Draft Genome sequencing of Naganishia species isolated from polar environments using Oxford Nanopore Technology.</title>
        <authorList>
            <person name="Leo P."/>
            <person name="Venkateswaran K."/>
        </authorList>
    </citation>
    <scope>NUCLEOTIDE SEQUENCE</scope>
    <source>
        <strain evidence="1">MNA-CCFEE 5425</strain>
    </source>
</reference>
<organism evidence="1 2">
    <name type="scientific">Naganishia vaughanmartiniae</name>
    <dbReference type="NCBI Taxonomy" id="1424756"/>
    <lineage>
        <taxon>Eukaryota</taxon>
        <taxon>Fungi</taxon>
        <taxon>Dikarya</taxon>
        <taxon>Basidiomycota</taxon>
        <taxon>Agaricomycotina</taxon>
        <taxon>Tremellomycetes</taxon>
        <taxon>Filobasidiales</taxon>
        <taxon>Filobasidiaceae</taxon>
        <taxon>Naganishia</taxon>
    </lineage>
</organism>
<dbReference type="Proteomes" id="UP001243375">
    <property type="component" value="Unassembled WGS sequence"/>
</dbReference>
<protein>
    <submittedName>
        <fullName evidence="1">Uncharacterized protein</fullName>
    </submittedName>
</protein>
<comment type="caution">
    <text evidence="1">The sequence shown here is derived from an EMBL/GenBank/DDBJ whole genome shotgun (WGS) entry which is preliminary data.</text>
</comment>
<evidence type="ECO:0000313" key="2">
    <source>
        <dbReference type="Proteomes" id="UP001243375"/>
    </source>
</evidence>
<accession>A0ACC2X9X8</accession>
<keyword evidence="2" id="KW-1185">Reference proteome</keyword>
<proteinExistence type="predicted"/>
<evidence type="ECO:0000313" key="1">
    <source>
        <dbReference type="EMBL" id="KAJ9120834.1"/>
    </source>
</evidence>
<name>A0ACC2X9X8_9TREE</name>
<sequence length="170" mass="19013">MPQEFVNPETFLQRLTQCFESATTKGSVNLTHKRYTFGPSTSVDEDGDDAMEGDSVEDKEYDVLIRCTDGMEINFATRASMAPKMRKRDKKKEKAKAELLAKKRKELYEDVTPGGRRTQQAAAGGVASAEATGTKHKLGHRQRAAQNKKMAERERLEEREAAMKNSTAVL</sequence>
<gene>
    <name evidence="1" type="ORF">QFC22_002768</name>
</gene>
<dbReference type="EMBL" id="JASBWU010000006">
    <property type="protein sequence ID" value="KAJ9120834.1"/>
    <property type="molecule type" value="Genomic_DNA"/>
</dbReference>